<accession>A0A6H0XRZ1</accession>
<sequence length="137" mass="15093">MSTSNVTLIIVGLNVKSVQKVRPEFDEAAYGKIVESMKKLDQFSNLTYHIVQLDTEAPAEDANSIEGFYRQLHNKSWSAVLIGGGIRALAPMTQLLEEIVNEIARSSSGKTKILFSADGSDHQSVMLRHFPELNAST</sequence>
<gene>
    <name evidence="1" type="ORF">AMS68_003044</name>
</gene>
<dbReference type="AlphaFoldDB" id="A0A6H0XRZ1"/>
<proteinExistence type="predicted"/>
<dbReference type="EMBL" id="CP051140">
    <property type="protein sequence ID" value="QIW97526.1"/>
    <property type="molecule type" value="Genomic_DNA"/>
</dbReference>
<evidence type="ECO:0000313" key="2">
    <source>
        <dbReference type="Proteomes" id="UP000503462"/>
    </source>
</evidence>
<protein>
    <submittedName>
        <fullName evidence="1">Uncharacterized protein</fullName>
    </submittedName>
</protein>
<evidence type="ECO:0000313" key="1">
    <source>
        <dbReference type="EMBL" id="QIW97526.1"/>
    </source>
</evidence>
<organism evidence="1 2">
    <name type="scientific">Peltaster fructicola</name>
    <dbReference type="NCBI Taxonomy" id="286661"/>
    <lineage>
        <taxon>Eukaryota</taxon>
        <taxon>Fungi</taxon>
        <taxon>Dikarya</taxon>
        <taxon>Ascomycota</taxon>
        <taxon>Pezizomycotina</taxon>
        <taxon>Dothideomycetes</taxon>
        <taxon>Dothideomycetes incertae sedis</taxon>
        <taxon>Peltaster</taxon>
    </lineage>
</organism>
<reference evidence="1 2" key="1">
    <citation type="journal article" date="2016" name="Sci. Rep.">
        <title>Peltaster fructicola genome reveals evolution from an invasive phytopathogen to an ectophytic parasite.</title>
        <authorList>
            <person name="Xu C."/>
            <person name="Chen H."/>
            <person name="Gleason M.L."/>
            <person name="Xu J.R."/>
            <person name="Liu H."/>
            <person name="Zhang R."/>
            <person name="Sun G."/>
        </authorList>
    </citation>
    <scope>NUCLEOTIDE SEQUENCE [LARGE SCALE GENOMIC DNA]</scope>
    <source>
        <strain evidence="1 2">LNHT1506</strain>
    </source>
</reference>
<name>A0A6H0XRZ1_9PEZI</name>
<keyword evidence="2" id="KW-1185">Reference proteome</keyword>
<dbReference type="Proteomes" id="UP000503462">
    <property type="component" value="Chromosome 2"/>
</dbReference>